<dbReference type="InterPro" id="IPR000182">
    <property type="entry name" value="GNAT_dom"/>
</dbReference>
<reference evidence="2" key="1">
    <citation type="submission" date="2024-05" db="EMBL/GenBank/DDBJ databases">
        <title>The Natural Products Discovery Center: Release of the First 8490 Sequenced Strains for Exploring Actinobacteria Biosynthetic Diversity.</title>
        <authorList>
            <person name="Kalkreuter E."/>
            <person name="Kautsar S.A."/>
            <person name="Yang D."/>
            <person name="Bader C.D."/>
            <person name="Teijaro C.N."/>
            <person name="Fluegel L."/>
            <person name="Davis C.M."/>
            <person name="Simpson J.R."/>
            <person name="Lauterbach L."/>
            <person name="Steele A.D."/>
            <person name="Gui C."/>
            <person name="Meng S."/>
            <person name="Li G."/>
            <person name="Viehrig K."/>
            <person name="Ye F."/>
            <person name="Su P."/>
            <person name="Kiefer A.F."/>
            <person name="Nichols A."/>
            <person name="Cepeda A.J."/>
            <person name="Yan W."/>
            <person name="Fan B."/>
            <person name="Jiang Y."/>
            <person name="Adhikari A."/>
            <person name="Zheng C.-J."/>
            <person name="Schuster L."/>
            <person name="Cowan T.M."/>
            <person name="Smanski M.J."/>
            <person name="Chevrette M.G."/>
            <person name="de Carvalho L.P.S."/>
            <person name="Shen B."/>
        </authorList>
    </citation>
    <scope>NUCLEOTIDE SEQUENCE</scope>
    <source>
        <strain evidence="2">NPDC080035</strain>
    </source>
</reference>
<dbReference type="Pfam" id="PF13302">
    <property type="entry name" value="Acetyltransf_3"/>
    <property type="match status" value="1"/>
</dbReference>
<dbReference type="RefSeq" id="WP_348786769.1">
    <property type="nucleotide sequence ID" value="NZ_CP157390.1"/>
</dbReference>
<gene>
    <name evidence="2" type="ORF">AAME72_11900</name>
</gene>
<sequence length="202" mass="21757">MGVVELAGERVRLDAPGLADVDRIAVLCQDPEIAGWTTVPVPYGREDAHGFVTGMVADGWVSGRSCTWAIRADGPGVAGETLVGMIGLHGIEERQAEIGFWLAPEARGRGVMSEAVSLVLDFGFAPAPGGLGLQRVEWFAFEGNAASAAVARRAGFHWEGRRRLGGVQRGVRRDDWQAGLLAEDPRIPVEGWPEETFRQSRP</sequence>
<dbReference type="Gene3D" id="3.40.630.30">
    <property type="match status" value="1"/>
</dbReference>
<dbReference type="PANTHER" id="PTHR43441:SF10">
    <property type="entry name" value="ACETYLTRANSFERASE"/>
    <property type="match status" value="1"/>
</dbReference>
<organism evidence="2">
    <name type="scientific">Leifsonia sp. NPDC080035</name>
    <dbReference type="NCBI Taxonomy" id="3143936"/>
    <lineage>
        <taxon>Bacteria</taxon>
        <taxon>Bacillati</taxon>
        <taxon>Actinomycetota</taxon>
        <taxon>Actinomycetes</taxon>
        <taxon>Micrococcales</taxon>
        <taxon>Microbacteriaceae</taxon>
        <taxon>Leifsonia</taxon>
    </lineage>
</organism>
<proteinExistence type="predicted"/>
<dbReference type="EC" id="2.-.-.-" evidence="2"/>
<dbReference type="PROSITE" id="PS51186">
    <property type="entry name" value="GNAT"/>
    <property type="match status" value="1"/>
</dbReference>
<feature type="domain" description="N-acetyltransferase" evidence="1">
    <location>
        <begin position="9"/>
        <end position="183"/>
    </location>
</feature>
<dbReference type="AlphaFoldDB" id="A0AAU7G9N9"/>
<dbReference type="EMBL" id="CP157390">
    <property type="protein sequence ID" value="XBM46788.1"/>
    <property type="molecule type" value="Genomic_DNA"/>
</dbReference>
<dbReference type="GO" id="GO:0005737">
    <property type="term" value="C:cytoplasm"/>
    <property type="evidence" value="ECO:0007669"/>
    <property type="project" value="TreeGrafter"/>
</dbReference>
<dbReference type="InterPro" id="IPR051908">
    <property type="entry name" value="Ribosomal_N-acetyltransferase"/>
</dbReference>
<dbReference type="InterPro" id="IPR016181">
    <property type="entry name" value="Acyl_CoA_acyltransferase"/>
</dbReference>
<name>A0AAU7G9N9_9MICO</name>
<protein>
    <submittedName>
        <fullName evidence="2">GNAT family protein</fullName>
        <ecNumber evidence="2">2.-.-.-</ecNumber>
    </submittedName>
</protein>
<dbReference type="SUPFAM" id="SSF55729">
    <property type="entry name" value="Acyl-CoA N-acyltransferases (Nat)"/>
    <property type="match status" value="1"/>
</dbReference>
<dbReference type="GO" id="GO:0008999">
    <property type="term" value="F:protein-N-terminal-alanine acetyltransferase activity"/>
    <property type="evidence" value="ECO:0007669"/>
    <property type="project" value="TreeGrafter"/>
</dbReference>
<dbReference type="GO" id="GO:1990189">
    <property type="term" value="F:protein N-terminal-serine acetyltransferase activity"/>
    <property type="evidence" value="ECO:0007669"/>
    <property type="project" value="TreeGrafter"/>
</dbReference>
<keyword evidence="2" id="KW-0808">Transferase</keyword>
<evidence type="ECO:0000259" key="1">
    <source>
        <dbReference type="PROSITE" id="PS51186"/>
    </source>
</evidence>
<evidence type="ECO:0000313" key="2">
    <source>
        <dbReference type="EMBL" id="XBM46788.1"/>
    </source>
</evidence>
<dbReference type="PANTHER" id="PTHR43441">
    <property type="entry name" value="RIBOSOMAL-PROTEIN-SERINE ACETYLTRANSFERASE"/>
    <property type="match status" value="1"/>
</dbReference>
<accession>A0AAU7G9N9</accession>